<comment type="caution">
    <text evidence="20">The sequence shown here is derived from an EMBL/GenBank/DDBJ whole genome shotgun (WGS) entry which is preliminary data.</text>
</comment>
<dbReference type="GO" id="GO:0042276">
    <property type="term" value="P:error-prone translesion synthesis"/>
    <property type="evidence" value="ECO:0007669"/>
    <property type="project" value="TreeGrafter"/>
</dbReference>
<dbReference type="SUPFAM" id="SSF56672">
    <property type="entry name" value="DNA/RNA polymerases"/>
    <property type="match status" value="1"/>
</dbReference>
<dbReference type="InterPro" id="IPR001126">
    <property type="entry name" value="UmuC"/>
</dbReference>
<keyword evidence="13 17" id="KW-0238">DNA-binding</keyword>
<keyword evidence="5 17" id="KW-0963">Cytoplasm</keyword>
<feature type="active site" evidence="17">
    <location>
        <position position="129"/>
    </location>
</feature>
<dbReference type="Pfam" id="PF00817">
    <property type="entry name" value="IMS"/>
    <property type="match status" value="1"/>
</dbReference>
<evidence type="ECO:0000256" key="16">
    <source>
        <dbReference type="ARBA" id="ARBA00049244"/>
    </source>
</evidence>
<comment type="subcellular location">
    <subcellularLocation>
        <location evidence="1 17">Cytoplasm</location>
    </subcellularLocation>
</comment>
<keyword evidence="12 17" id="KW-0239">DNA-directed DNA polymerase</keyword>
<evidence type="ECO:0000256" key="18">
    <source>
        <dbReference type="SAM" id="MobiDB-lite"/>
    </source>
</evidence>
<dbReference type="InterPro" id="IPR043128">
    <property type="entry name" value="Rev_trsase/Diguanyl_cyclase"/>
</dbReference>
<name>A0A0H1R773_9HYPH</name>
<evidence type="ECO:0000256" key="5">
    <source>
        <dbReference type="ARBA" id="ARBA00022490"/>
    </source>
</evidence>
<comment type="similarity">
    <text evidence="2 17">Belongs to the DNA polymerase type-Y family.</text>
</comment>
<keyword evidence="4 17" id="KW-0515">Mutator protein</keyword>
<dbReference type="CDD" id="cd03586">
    <property type="entry name" value="PolY_Pol_IV_kappa"/>
    <property type="match status" value="1"/>
</dbReference>
<comment type="subunit">
    <text evidence="3 17">Monomer.</text>
</comment>
<dbReference type="FunFam" id="3.40.1170.60:FF:000001">
    <property type="entry name" value="DNA polymerase IV"/>
    <property type="match status" value="1"/>
</dbReference>
<keyword evidence="14 17" id="KW-0234">DNA repair</keyword>
<dbReference type="GO" id="GO:0000287">
    <property type="term" value="F:magnesium ion binding"/>
    <property type="evidence" value="ECO:0007669"/>
    <property type="project" value="UniProtKB-UniRule"/>
</dbReference>
<dbReference type="GO" id="GO:0006261">
    <property type="term" value="P:DNA-templated DNA replication"/>
    <property type="evidence" value="ECO:0007669"/>
    <property type="project" value="UniProtKB-UniRule"/>
</dbReference>
<dbReference type="InterPro" id="IPR036775">
    <property type="entry name" value="DNA_pol_Y-fam_lit_finger_sf"/>
</dbReference>
<keyword evidence="9 17" id="KW-0479">Metal-binding</keyword>
<dbReference type="PROSITE" id="PS50173">
    <property type="entry name" value="UMUC"/>
    <property type="match status" value="1"/>
</dbReference>
<dbReference type="InterPro" id="IPR024728">
    <property type="entry name" value="PolY_HhH_motif"/>
</dbReference>
<evidence type="ECO:0000256" key="3">
    <source>
        <dbReference type="ARBA" id="ARBA00011245"/>
    </source>
</evidence>
<reference evidence="20 21" key="1">
    <citation type="submission" date="2015-05" db="EMBL/GenBank/DDBJ databases">
        <title>Draft genome sequence of Microvirga vignae strain BR3299, a novel nitrogen fixing bacteria isolated from Brazil semi-aired region.</title>
        <authorList>
            <person name="Zilli J.E."/>
            <person name="Passos S.R."/>
            <person name="Leite J."/>
            <person name="Baldani J.I."/>
            <person name="Xavier G.R."/>
            <person name="Rumjaneck N.G."/>
            <person name="Simoes-Araujo J.L."/>
        </authorList>
    </citation>
    <scope>NUCLEOTIDE SEQUENCE [LARGE SCALE GENOMIC DNA]</scope>
    <source>
        <strain evidence="20 21">BR3299</strain>
    </source>
</reference>
<evidence type="ECO:0000256" key="7">
    <source>
        <dbReference type="ARBA" id="ARBA00022695"/>
    </source>
</evidence>
<evidence type="ECO:0000256" key="6">
    <source>
        <dbReference type="ARBA" id="ARBA00022679"/>
    </source>
</evidence>
<dbReference type="PATRIC" id="fig|1225564.3.peg.6109"/>
<keyword evidence="21" id="KW-1185">Reference proteome</keyword>
<keyword evidence="7 17" id="KW-0548">Nucleotidyltransferase</keyword>
<dbReference type="AlphaFoldDB" id="A0A0H1R773"/>
<comment type="catalytic activity">
    <reaction evidence="16 17">
        <text>DNA(n) + a 2'-deoxyribonucleoside 5'-triphosphate = DNA(n+1) + diphosphate</text>
        <dbReference type="Rhea" id="RHEA:22508"/>
        <dbReference type="Rhea" id="RHEA-COMP:17339"/>
        <dbReference type="Rhea" id="RHEA-COMP:17340"/>
        <dbReference type="ChEBI" id="CHEBI:33019"/>
        <dbReference type="ChEBI" id="CHEBI:61560"/>
        <dbReference type="ChEBI" id="CHEBI:173112"/>
        <dbReference type="EC" id="2.7.7.7"/>
    </reaction>
</comment>
<dbReference type="RefSeq" id="WP_047191453.1">
    <property type="nucleotide sequence ID" value="NZ_LCYG01000064.1"/>
</dbReference>
<feature type="site" description="Substrate discrimination" evidence="17">
    <location>
        <position position="39"/>
    </location>
</feature>
<feature type="domain" description="UmuC" evidence="19">
    <location>
        <begin position="30"/>
        <end position="210"/>
    </location>
</feature>
<dbReference type="FunFam" id="1.10.150.20:FF:000019">
    <property type="entry name" value="DNA polymerase IV"/>
    <property type="match status" value="1"/>
</dbReference>
<dbReference type="Gene3D" id="3.30.70.270">
    <property type="match status" value="1"/>
</dbReference>
<dbReference type="InterPro" id="IPR050116">
    <property type="entry name" value="DNA_polymerase-Y"/>
</dbReference>
<dbReference type="GO" id="GO:0006281">
    <property type="term" value="P:DNA repair"/>
    <property type="evidence" value="ECO:0007669"/>
    <property type="project" value="UniProtKB-UniRule"/>
</dbReference>
<feature type="compositionally biased region" description="Low complexity" evidence="18">
    <location>
        <begin position="9"/>
        <end position="24"/>
    </location>
</feature>
<evidence type="ECO:0000313" key="21">
    <source>
        <dbReference type="Proteomes" id="UP000035489"/>
    </source>
</evidence>
<keyword evidence="11 17" id="KW-0460">Magnesium</keyword>
<dbReference type="NCBIfam" id="NF010731">
    <property type="entry name" value="PRK14133.1"/>
    <property type="match status" value="1"/>
</dbReference>
<dbReference type="InterPro" id="IPR043502">
    <property type="entry name" value="DNA/RNA_pol_sf"/>
</dbReference>
<dbReference type="NCBIfam" id="NF002677">
    <property type="entry name" value="PRK02406.1"/>
    <property type="match status" value="1"/>
</dbReference>
<dbReference type="GO" id="GO:0003887">
    <property type="term" value="F:DNA-directed DNA polymerase activity"/>
    <property type="evidence" value="ECO:0007669"/>
    <property type="project" value="UniProtKB-UniRule"/>
</dbReference>
<keyword evidence="6 17" id="KW-0808">Transferase</keyword>
<comment type="function">
    <text evidence="15 17">Poorly processive, error-prone DNA polymerase involved in untargeted mutagenesis. Copies undamaged DNA at stalled replication forks, which arise in vivo from mismatched or misaligned primer ends. These misaligned primers can be extended by PolIV. Exhibits no 3'-5' exonuclease (proofreading) activity. May be involved in translesional synthesis, in conjunction with the beta clamp from PolIII.</text>
</comment>
<comment type="cofactor">
    <cofactor evidence="17">
        <name>Mg(2+)</name>
        <dbReference type="ChEBI" id="CHEBI:18420"/>
    </cofactor>
    <text evidence="17">Binds 2 magnesium ions per subunit.</text>
</comment>
<evidence type="ECO:0000313" key="20">
    <source>
        <dbReference type="EMBL" id="KLK90879.1"/>
    </source>
</evidence>
<dbReference type="EMBL" id="LCYG01000064">
    <property type="protein sequence ID" value="KLK90879.1"/>
    <property type="molecule type" value="Genomic_DNA"/>
</dbReference>
<dbReference type="GO" id="GO:0009432">
    <property type="term" value="P:SOS response"/>
    <property type="evidence" value="ECO:0007669"/>
    <property type="project" value="UniProtKB-ARBA"/>
</dbReference>
<dbReference type="HAMAP" id="MF_01113">
    <property type="entry name" value="DNApol_IV"/>
    <property type="match status" value="1"/>
</dbReference>
<evidence type="ECO:0000259" key="19">
    <source>
        <dbReference type="PROSITE" id="PS50173"/>
    </source>
</evidence>
<evidence type="ECO:0000256" key="2">
    <source>
        <dbReference type="ARBA" id="ARBA00010945"/>
    </source>
</evidence>
<evidence type="ECO:0000256" key="17">
    <source>
        <dbReference type="HAMAP-Rule" id="MF_01113"/>
    </source>
</evidence>
<dbReference type="PANTHER" id="PTHR11076">
    <property type="entry name" value="DNA REPAIR POLYMERASE UMUC / TRANSFERASE FAMILY MEMBER"/>
    <property type="match status" value="1"/>
</dbReference>
<dbReference type="GO" id="GO:0003684">
    <property type="term" value="F:damaged DNA binding"/>
    <property type="evidence" value="ECO:0007669"/>
    <property type="project" value="InterPro"/>
</dbReference>
<evidence type="ECO:0000256" key="12">
    <source>
        <dbReference type="ARBA" id="ARBA00022932"/>
    </source>
</evidence>
<feature type="region of interest" description="Disordered" evidence="18">
    <location>
        <begin position="1"/>
        <end position="29"/>
    </location>
</feature>
<dbReference type="SUPFAM" id="SSF100879">
    <property type="entry name" value="Lesion bypass DNA polymerase (Y-family), little finger domain"/>
    <property type="match status" value="1"/>
</dbReference>
<dbReference type="Gene3D" id="3.40.1170.60">
    <property type="match status" value="1"/>
</dbReference>
<evidence type="ECO:0000256" key="1">
    <source>
        <dbReference type="ARBA" id="ARBA00004496"/>
    </source>
</evidence>
<dbReference type="GO" id="GO:0005829">
    <property type="term" value="C:cytosol"/>
    <property type="evidence" value="ECO:0007669"/>
    <property type="project" value="TreeGrafter"/>
</dbReference>
<evidence type="ECO:0000256" key="13">
    <source>
        <dbReference type="ARBA" id="ARBA00023125"/>
    </source>
</evidence>
<dbReference type="Gene3D" id="1.10.150.20">
    <property type="entry name" value="5' to 3' exonuclease, C-terminal subdomain"/>
    <property type="match status" value="1"/>
</dbReference>
<dbReference type="Proteomes" id="UP000035489">
    <property type="component" value="Unassembled WGS sequence"/>
</dbReference>
<keyword evidence="10 17" id="KW-0227">DNA damage</keyword>
<dbReference type="Pfam" id="PF11798">
    <property type="entry name" value="IMS_HHH"/>
    <property type="match status" value="1"/>
</dbReference>
<evidence type="ECO:0000256" key="15">
    <source>
        <dbReference type="ARBA" id="ARBA00025589"/>
    </source>
</evidence>
<evidence type="ECO:0000256" key="10">
    <source>
        <dbReference type="ARBA" id="ARBA00022763"/>
    </source>
</evidence>
<proteinExistence type="inferred from homology"/>
<dbReference type="Pfam" id="PF11799">
    <property type="entry name" value="IMS_C"/>
    <property type="match status" value="1"/>
</dbReference>
<protein>
    <recommendedName>
        <fullName evidence="17">DNA polymerase IV</fullName>
        <shortName evidence="17">Pol IV</shortName>
        <ecNumber evidence="17">2.7.7.7</ecNumber>
    </recommendedName>
</protein>
<feature type="binding site" evidence="17">
    <location>
        <position position="34"/>
    </location>
    <ligand>
        <name>Mg(2+)</name>
        <dbReference type="ChEBI" id="CHEBI:18420"/>
    </ligand>
</feature>
<dbReference type="InterPro" id="IPR017961">
    <property type="entry name" value="DNA_pol_Y-fam_little_finger"/>
</dbReference>
<evidence type="ECO:0000256" key="11">
    <source>
        <dbReference type="ARBA" id="ARBA00022842"/>
    </source>
</evidence>
<dbReference type="STRING" id="1225564.AA309_23465"/>
<evidence type="ECO:0000256" key="4">
    <source>
        <dbReference type="ARBA" id="ARBA00022457"/>
    </source>
</evidence>
<evidence type="ECO:0000256" key="9">
    <source>
        <dbReference type="ARBA" id="ARBA00022723"/>
    </source>
</evidence>
<dbReference type="FunFam" id="3.30.1490.100:FF:000004">
    <property type="entry name" value="DNA polymerase IV"/>
    <property type="match status" value="1"/>
</dbReference>
<evidence type="ECO:0000256" key="8">
    <source>
        <dbReference type="ARBA" id="ARBA00022705"/>
    </source>
</evidence>
<dbReference type="InterPro" id="IPR022880">
    <property type="entry name" value="DNApol_IV"/>
</dbReference>
<dbReference type="EC" id="2.7.7.7" evidence="17"/>
<feature type="binding site" evidence="17">
    <location>
        <position position="128"/>
    </location>
    <ligand>
        <name>Mg(2+)</name>
        <dbReference type="ChEBI" id="CHEBI:18420"/>
    </ligand>
</feature>
<organism evidence="20 21">
    <name type="scientific">Microvirga vignae</name>
    <dbReference type="NCBI Taxonomy" id="1225564"/>
    <lineage>
        <taxon>Bacteria</taxon>
        <taxon>Pseudomonadati</taxon>
        <taxon>Pseudomonadota</taxon>
        <taxon>Alphaproteobacteria</taxon>
        <taxon>Hyphomicrobiales</taxon>
        <taxon>Methylobacteriaceae</taxon>
        <taxon>Microvirga</taxon>
    </lineage>
</organism>
<dbReference type="OrthoDB" id="9808813at2"/>
<sequence>MSDPEYDQSSSFPTSDSGESSSEPEPQRRIVHVDLDAFYASVEQRDNPELRGKPVAVGGSRERGVVAAASYEARRFGVHSAMPSVTARRKCPGLIFVKPRFDVYREVSRQIREIFYEYTPLVEPLSLDEAYLDVTENLKGIPYATQVAREIRAKIWQETYLTASAGISYNKFLAKMASDQNKPNGQFVITPEMGPAFVESLPVGKFHGIGPATARKMNELGIFTGLDLKAQSLSFLQECFGKAGTHYYWIARAIDHRSVQPDRICKSVGAENTFEKDLASFEEMTAALQPIVDKVWSHCEQTRVRGRTVKLKVKFSDFQQITRSRTLPGYVESQSGLEQASVDLLRQLFPLAKSVRLLGVSLSALNTDEETSSPQLSLQL</sequence>
<accession>A0A0H1R773</accession>
<gene>
    <name evidence="17" type="primary">dinB</name>
    <name evidence="20" type="ORF">AA309_23465</name>
</gene>
<dbReference type="Gene3D" id="3.30.1490.100">
    <property type="entry name" value="DNA polymerase, Y-family, little finger domain"/>
    <property type="match status" value="1"/>
</dbReference>
<evidence type="ECO:0000256" key="14">
    <source>
        <dbReference type="ARBA" id="ARBA00023204"/>
    </source>
</evidence>
<dbReference type="PANTHER" id="PTHR11076:SF33">
    <property type="entry name" value="DNA POLYMERASE KAPPA"/>
    <property type="match status" value="1"/>
</dbReference>
<keyword evidence="8 17" id="KW-0235">DNA replication</keyword>